<keyword evidence="2" id="KW-0677">Repeat</keyword>
<dbReference type="PANTHER" id="PTHR43300">
    <property type="entry name" value="ACETYLTRANSFERASE"/>
    <property type="match status" value="1"/>
</dbReference>
<dbReference type="InterPro" id="IPR018357">
    <property type="entry name" value="Hexapep_transf_CS"/>
</dbReference>
<organism evidence="5">
    <name type="scientific">Eubacterium limosum</name>
    <dbReference type="NCBI Taxonomy" id="1736"/>
    <lineage>
        <taxon>Bacteria</taxon>
        <taxon>Bacillati</taxon>
        <taxon>Bacillota</taxon>
        <taxon>Clostridia</taxon>
        <taxon>Eubacteriales</taxon>
        <taxon>Eubacteriaceae</taxon>
        <taxon>Eubacterium</taxon>
    </lineage>
</organism>
<dbReference type="InterPro" id="IPR011004">
    <property type="entry name" value="Trimer_LpxA-like_sf"/>
</dbReference>
<feature type="binding site" evidence="3">
    <location>
        <position position="66"/>
    </location>
    <ligand>
        <name>substrate</name>
    </ligand>
</feature>
<dbReference type="AlphaFoldDB" id="A0A6N3HMR0"/>
<evidence type="ECO:0000256" key="3">
    <source>
        <dbReference type="PIRSR" id="PIRSR620019-2"/>
    </source>
</evidence>
<dbReference type="Pfam" id="PF17836">
    <property type="entry name" value="PglD_N"/>
    <property type="match status" value="1"/>
</dbReference>
<keyword evidence="1 5" id="KW-0808">Transferase</keyword>
<dbReference type="EMBL" id="CACRTR010000023">
    <property type="protein sequence ID" value="VYU77099.1"/>
    <property type="molecule type" value="Genomic_DNA"/>
</dbReference>
<keyword evidence="5" id="KW-0012">Acyltransferase</keyword>
<accession>A0A6N3HMR0</accession>
<name>A0A6N3HMR0_EUBLI</name>
<dbReference type="InterPro" id="IPR050179">
    <property type="entry name" value="Trans_hexapeptide_repeat"/>
</dbReference>
<reference evidence="5" key="1">
    <citation type="submission" date="2019-11" db="EMBL/GenBank/DDBJ databases">
        <authorList>
            <person name="Feng L."/>
        </authorList>
    </citation>
    <scope>NUCLEOTIDE SEQUENCE</scope>
    <source>
        <strain evidence="5">ElimosumLFYP34</strain>
    </source>
</reference>
<dbReference type="GO" id="GO:0016746">
    <property type="term" value="F:acyltransferase activity"/>
    <property type="evidence" value="ECO:0007669"/>
    <property type="project" value="UniProtKB-KW"/>
</dbReference>
<dbReference type="InterPro" id="IPR020019">
    <property type="entry name" value="AcTrfase_PglD-like"/>
</dbReference>
<dbReference type="InterPro" id="IPR041561">
    <property type="entry name" value="PglD_N"/>
</dbReference>
<dbReference type="EC" id="2.3.1.-" evidence="5"/>
<evidence type="ECO:0000256" key="1">
    <source>
        <dbReference type="ARBA" id="ARBA00022679"/>
    </source>
</evidence>
<dbReference type="CDD" id="cd03360">
    <property type="entry name" value="LbH_AT_putative"/>
    <property type="match status" value="1"/>
</dbReference>
<feature type="domain" description="PglD N-terminal" evidence="4">
    <location>
        <begin position="3"/>
        <end position="78"/>
    </location>
</feature>
<dbReference type="NCBIfam" id="TIGR03570">
    <property type="entry name" value="NeuD_NnaD"/>
    <property type="match status" value="1"/>
</dbReference>
<dbReference type="Gene3D" id="3.40.50.20">
    <property type="match status" value="1"/>
</dbReference>
<dbReference type="PANTHER" id="PTHR43300:SF7">
    <property type="entry name" value="UDP-N-ACETYLBACILLOSAMINE N-ACETYLTRANSFERASE"/>
    <property type="match status" value="1"/>
</dbReference>
<evidence type="ECO:0000256" key="2">
    <source>
        <dbReference type="ARBA" id="ARBA00022737"/>
    </source>
</evidence>
<protein>
    <submittedName>
        <fullName evidence="5">Acetyltransferase EpsM</fullName>
        <ecNumber evidence="5">2.3.1.-</ecNumber>
    </submittedName>
</protein>
<gene>
    <name evidence="5" type="primary">epsM_1</name>
    <name evidence="5" type="ORF">ELLFYP34_01385</name>
</gene>
<dbReference type="SUPFAM" id="SSF51161">
    <property type="entry name" value="Trimeric LpxA-like enzymes"/>
    <property type="match status" value="1"/>
</dbReference>
<proteinExistence type="predicted"/>
<evidence type="ECO:0000313" key="5">
    <source>
        <dbReference type="EMBL" id="VYU77099.1"/>
    </source>
</evidence>
<dbReference type="Gene3D" id="2.160.10.10">
    <property type="entry name" value="Hexapeptide repeat proteins"/>
    <property type="match status" value="1"/>
</dbReference>
<evidence type="ECO:0000259" key="4">
    <source>
        <dbReference type="Pfam" id="PF17836"/>
    </source>
</evidence>
<dbReference type="PROSITE" id="PS00101">
    <property type="entry name" value="HEXAPEP_TRANSFERASES"/>
    <property type="match status" value="1"/>
</dbReference>
<sequence>MKDIVILGSGGFASEVEWLIERINQNEKTWNFIGFVDQEKNAEKVIGDDQWLINQKHPIYAVCAVGNAKLREKIISKISVNQQVSFPTLIDPSVIYSDSNFFGKGCIVCASSIITVNAVIGNHVIINLDSTVGHSAILEDYCTLYPSVNISGNVNIRKNVEIGTGANIIQGVKIGESTIIGAGSVVVKDLPDNCTAVGAPAKPIKRH</sequence>